<dbReference type="AlphaFoldDB" id="A0A7Z0DTH1"/>
<name>A0A7Z0DTH1_9ACTN</name>
<reference evidence="1 2" key="1">
    <citation type="submission" date="2020-07" db="EMBL/GenBank/DDBJ databases">
        <title>Sequencing the genomes of 1000 actinobacteria strains.</title>
        <authorList>
            <person name="Klenk H.-P."/>
        </authorList>
    </citation>
    <scope>NUCLEOTIDE SEQUENCE [LARGE SCALE GENOMIC DNA]</scope>
    <source>
        <strain evidence="1 2">DSM 26487</strain>
    </source>
</reference>
<evidence type="ECO:0000313" key="1">
    <source>
        <dbReference type="EMBL" id="NYI81208.1"/>
    </source>
</evidence>
<proteinExistence type="predicted"/>
<evidence type="ECO:0008006" key="3">
    <source>
        <dbReference type="Google" id="ProtNLM"/>
    </source>
</evidence>
<protein>
    <recommendedName>
        <fullName evidence="3">ArsR family transcriptional regulator</fullName>
    </recommendedName>
</protein>
<dbReference type="RefSeq" id="WP_179661784.1">
    <property type="nucleotide sequence ID" value="NZ_JACBZR010000002.1"/>
</dbReference>
<comment type="caution">
    <text evidence="1">The sequence shown here is derived from an EMBL/GenBank/DDBJ whole genome shotgun (WGS) entry which is preliminary data.</text>
</comment>
<sequence length="91" mass="10146">MSVTIAVRVFGSETLVALIRYYWTSPGSQQDAATTLDIPNQLVSTNTRLLLDAGVVIADPPARGRRPGRYVVDQDRVHHLLEALRRYSIPE</sequence>
<keyword evidence="2" id="KW-1185">Reference proteome</keyword>
<dbReference type="EMBL" id="JACBZR010000002">
    <property type="protein sequence ID" value="NYI81208.1"/>
    <property type="molecule type" value="Genomic_DNA"/>
</dbReference>
<dbReference type="Proteomes" id="UP000564496">
    <property type="component" value="Unassembled WGS sequence"/>
</dbReference>
<organism evidence="1 2">
    <name type="scientific">Nocardioides panzhihuensis</name>
    <dbReference type="NCBI Taxonomy" id="860243"/>
    <lineage>
        <taxon>Bacteria</taxon>
        <taxon>Bacillati</taxon>
        <taxon>Actinomycetota</taxon>
        <taxon>Actinomycetes</taxon>
        <taxon>Propionibacteriales</taxon>
        <taxon>Nocardioidaceae</taxon>
        <taxon>Nocardioides</taxon>
    </lineage>
</organism>
<accession>A0A7Z0DTH1</accession>
<gene>
    <name evidence="1" type="ORF">BJ988_005916</name>
</gene>
<dbReference type="InterPro" id="IPR036388">
    <property type="entry name" value="WH-like_DNA-bd_sf"/>
</dbReference>
<dbReference type="Gene3D" id="1.10.10.10">
    <property type="entry name" value="Winged helix-like DNA-binding domain superfamily/Winged helix DNA-binding domain"/>
    <property type="match status" value="1"/>
</dbReference>
<evidence type="ECO:0000313" key="2">
    <source>
        <dbReference type="Proteomes" id="UP000564496"/>
    </source>
</evidence>